<dbReference type="PANTHER" id="PTHR47447:SF17">
    <property type="entry name" value="OS12G0638900 PROTEIN"/>
    <property type="match status" value="1"/>
</dbReference>
<reference evidence="7" key="1">
    <citation type="journal article" date="2014" name="Proc. Natl. Acad. Sci. U.S.A.">
        <title>Extensive sampling of basidiomycete genomes demonstrates inadequacy of the white-rot/brown-rot paradigm for wood decay fungi.</title>
        <authorList>
            <person name="Riley R."/>
            <person name="Salamov A.A."/>
            <person name="Brown D.W."/>
            <person name="Nagy L.G."/>
            <person name="Floudas D."/>
            <person name="Held B.W."/>
            <person name="Levasseur A."/>
            <person name="Lombard V."/>
            <person name="Morin E."/>
            <person name="Otillar R."/>
            <person name="Lindquist E.A."/>
            <person name="Sun H."/>
            <person name="LaButti K.M."/>
            <person name="Schmutz J."/>
            <person name="Jabbour D."/>
            <person name="Luo H."/>
            <person name="Baker S.E."/>
            <person name="Pisabarro A.G."/>
            <person name="Walton J.D."/>
            <person name="Blanchette R.A."/>
            <person name="Henrissat B."/>
            <person name="Martin F."/>
            <person name="Cullen D."/>
            <person name="Hibbett D.S."/>
            <person name="Grigoriev I.V."/>
        </authorList>
    </citation>
    <scope>NUCLEOTIDE SEQUENCE [LARGE SCALE GENOMIC DNA]</scope>
    <source>
        <strain evidence="7">MUCL 33604</strain>
    </source>
</reference>
<gene>
    <name evidence="6" type="ORF">JAAARDRAFT_117014</name>
</gene>
<sequence length="446" mass="50937">MTCAPTLDTAWAIYDYILSLSPGPSVPKPTYHYHLHNLARRIASTKPRTRSLFLRLHSVLTTIRKTGGEIHRMEWNALIDCAGKGWKKTRPQDYQNSLKIFDDMVEGSMPGSAYASLEVPPTPPPEQHTVHRVQPDIITHTTLLNIAARALNPDLLRSATSLFNSSGLEPNEITHLVLLRYYTRTRDLPGVRTILVRMRERGFPLRIDALNACIWAYGYNGRLETATMIYRALRYNLVRATAEPDPDIDKAVKHLDETEYIGISEDVVPDGVTYHILIQAYAYQGDLMRALETFQEMLTAQITEATEQRKDAVTDEPLTYQPTLPAFRSLFLGFARHARNPTQPSSKPIPENPFTGPLLAHRTDPRSPWNVSNLEAVFDSFLDLPGEYKKPNGRLVWWIMLAYAKASGNDVALIREAWLRMEDRFGMKFWSGRLERFRKTLFRSKE</sequence>
<dbReference type="InterPro" id="IPR011990">
    <property type="entry name" value="TPR-like_helical_dom_sf"/>
</dbReference>
<dbReference type="Pfam" id="PF13812">
    <property type="entry name" value="PPR_3"/>
    <property type="match status" value="1"/>
</dbReference>
<dbReference type="Proteomes" id="UP000027265">
    <property type="component" value="Unassembled WGS sequence"/>
</dbReference>
<dbReference type="PANTHER" id="PTHR47447">
    <property type="entry name" value="OS03G0856100 PROTEIN"/>
    <property type="match status" value="1"/>
</dbReference>
<name>A0A067QD25_9AGAM</name>
<dbReference type="NCBIfam" id="TIGR00756">
    <property type="entry name" value="PPR"/>
    <property type="match status" value="1"/>
</dbReference>
<dbReference type="PROSITE" id="PS51375">
    <property type="entry name" value="PPR"/>
    <property type="match status" value="1"/>
</dbReference>
<dbReference type="AlphaFoldDB" id="A0A067QD25"/>
<dbReference type="InterPro" id="IPR002885">
    <property type="entry name" value="PPR_rpt"/>
</dbReference>
<evidence type="ECO:0000256" key="1">
    <source>
        <dbReference type="ARBA" id="ARBA00006192"/>
    </source>
</evidence>
<evidence type="ECO:0000256" key="4">
    <source>
        <dbReference type="ARBA" id="ARBA00044511"/>
    </source>
</evidence>
<comment type="similarity">
    <text evidence="1">Belongs to the CCM1 family.</text>
</comment>
<comment type="function">
    <text evidence="3">Regulates mitochondrial small subunit maturation by controlling 15S rRNA 5'-end processing. Localizes to the 5' precursor of the 15S rRNA in a position that is subsequently occupied by mS47 in the mature yeast mtSSU. Uses structure and sequence-specific RNA recognition, binding to a single-stranded region of the precursor and specifically recognizing bases -6 to -1. The exchange of Ccm1 for mS47 is coupled to the irreversible removal of precursor rRNA that is accompanied by conformational changes of the mitoribosomal proteins uS5m and mS26. These conformational changes signal completion of 5'-end rRNA processing through protection of the mature 5'-end of the 15S rRNA and stabilization of mS47. The removal of the 5' precursor together with the dissociation of Ccm1 may be catalyzed by the 5'-3' exoribonuclease Pet127. Involved in the specific removal of group I introns in mitochondrial encoded transcripts.</text>
</comment>
<evidence type="ECO:0000256" key="3">
    <source>
        <dbReference type="ARBA" id="ARBA00044493"/>
    </source>
</evidence>
<dbReference type="InParanoid" id="A0A067QD25"/>
<evidence type="ECO:0000313" key="6">
    <source>
        <dbReference type="EMBL" id="KDQ64938.1"/>
    </source>
</evidence>
<dbReference type="EMBL" id="KL197709">
    <property type="protein sequence ID" value="KDQ64938.1"/>
    <property type="molecule type" value="Genomic_DNA"/>
</dbReference>
<evidence type="ECO:0000256" key="2">
    <source>
        <dbReference type="ARBA" id="ARBA00022737"/>
    </source>
</evidence>
<dbReference type="HOGENOM" id="CLU_027583_0_0_1"/>
<proteinExistence type="inferred from homology"/>
<keyword evidence="2" id="KW-0677">Repeat</keyword>
<evidence type="ECO:0008006" key="8">
    <source>
        <dbReference type="Google" id="ProtNLM"/>
    </source>
</evidence>
<accession>A0A067QD25</accession>
<evidence type="ECO:0000256" key="5">
    <source>
        <dbReference type="PROSITE-ProRule" id="PRU00708"/>
    </source>
</evidence>
<dbReference type="STRING" id="933084.A0A067QD25"/>
<protein>
    <recommendedName>
        <fullName evidence="8">Pentacotripeptide-repeat region of PRORP domain-containing protein</fullName>
    </recommendedName>
</protein>
<feature type="repeat" description="PPR" evidence="5">
    <location>
        <begin position="270"/>
        <end position="304"/>
    </location>
</feature>
<comment type="subunit">
    <text evidence="4">Binds to mitochondrial small subunit 15S rRNA.</text>
</comment>
<keyword evidence="7" id="KW-1185">Reference proteome</keyword>
<dbReference type="Gene3D" id="1.25.40.10">
    <property type="entry name" value="Tetratricopeptide repeat domain"/>
    <property type="match status" value="2"/>
</dbReference>
<evidence type="ECO:0000313" key="7">
    <source>
        <dbReference type="Proteomes" id="UP000027265"/>
    </source>
</evidence>
<dbReference type="OrthoDB" id="1908178at2759"/>
<organism evidence="6 7">
    <name type="scientific">Jaapia argillacea MUCL 33604</name>
    <dbReference type="NCBI Taxonomy" id="933084"/>
    <lineage>
        <taxon>Eukaryota</taxon>
        <taxon>Fungi</taxon>
        <taxon>Dikarya</taxon>
        <taxon>Basidiomycota</taxon>
        <taxon>Agaricomycotina</taxon>
        <taxon>Agaricomycetes</taxon>
        <taxon>Agaricomycetidae</taxon>
        <taxon>Jaapiales</taxon>
        <taxon>Jaapiaceae</taxon>
        <taxon>Jaapia</taxon>
    </lineage>
</organism>